<accession>A0A8S1YC64</accession>
<dbReference type="EMBL" id="CAJJDP010000156">
    <property type="protein sequence ID" value="CAD8211330.1"/>
    <property type="molecule type" value="Genomic_DNA"/>
</dbReference>
<keyword evidence="2" id="KW-1185">Reference proteome</keyword>
<sequence length="90" mass="10770">MKLDKRQMEFIAQVSQLIFSLFYEILIQGFWKEKLSNYLTLGRIQFMKCLASAYEIGDYYNLIIHLIDYLFTITKFLNLYRSSQQNPPSL</sequence>
<reference evidence="1" key="1">
    <citation type="submission" date="2021-01" db="EMBL/GenBank/DDBJ databases">
        <authorList>
            <consortium name="Genoscope - CEA"/>
            <person name="William W."/>
        </authorList>
    </citation>
    <scope>NUCLEOTIDE SEQUENCE</scope>
</reference>
<comment type="caution">
    <text evidence="1">The sequence shown here is derived from an EMBL/GenBank/DDBJ whole genome shotgun (WGS) entry which is preliminary data.</text>
</comment>
<organism evidence="1 2">
    <name type="scientific">Paramecium octaurelia</name>
    <dbReference type="NCBI Taxonomy" id="43137"/>
    <lineage>
        <taxon>Eukaryota</taxon>
        <taxon>Sar</taxon>
        <taxon>Alveolata</taxon>
        <taxon>Ciliophora</taxon>
        <taxon>Intramacronucleata</taxon>
        <taxon>Oligohymenophorea</taxon>
        <taxon>Peniculida</taxon>
        <taxon>Parameciidae</taxon>
        <taxon>Paramecium</taxon>
    </lineage>
</organism>
<protein>
    <submittedName>
        <fullName evidence="1">Uncharacterized protein</fullName>
    </submittedName>
</protein>
<gene>
    <name evidence="1" type="ORF">POCTA_138.1.T1540012</name>
</gene>
<dbReference type="AlphaFoldDB" id="A0A8S1YC64"/>
<evidence type="ECO:0000313" key="2">
    <source>
        <dbReference type="Proteomes" id="UP000683925"/>
    </source>
</evidence>
<evidence type="ECO:0000313" key="1">
    <source>
        <dbReference type="EMBL" id="CAD8211330.1"/>
    </source>
</evidence>
<name>A0A8S1YC64_PAROT</name>
<proteinExistence type="predicted"/>
<dbReference type="Proteomes" id="UP000683925">
    <property type="component" value="Unassembled WGS sequence"/>
</dbReference>